<gene>
    <name evidence="2" type="ordered locus">HMPREF0389_01700</name>
</gene>
<keyword evidence="3" id="KW-1185">Reference proteome</keyword>
<dbReference type="HOGENOM" id="CLU_2381880_0_0_9"/>
<feature type="transmembrane region" description="Helical" evidence="1">
    <location>
        <begin position="5"/>
        <end position="25"/>
    </location>
</feature>
<feature type="transmembrane region" description="Helical" evidence="1">
    <location>
        <begin position="64"/>
        <end position="86"/>
    </location>
</feature>
<dbReference type="RefSeq" id="WP_014262403.1">
    <property type="nucleotide sequence ID" value="NC_016630.1"/>
</dbReference>
<feature type="transmembrane region" description="Helical" evidence="1">
    <location>
        <begin position="31"/>
        <end position="52"/>
    </location>
</feature>
<name>E8RK99_FILAD</name>
<reference evidence="3" key="1">
    <citation type="submission" date="2010-12" db="EMBL/GenBank/DDBJ databases">
        <title>The genome sequence of Filifactor alocis strain ATCC 35896.</title>
        <authorList>
            <consortium name="The Broad Institute Genome Sequencing Platform"/>
            <person name="Ward D."/>
            <person name="Earl A."/>
            <person name="Feldgarden M."/>
            <person name="Young S.K."/>
            <person name="Gargeya S."/>
            <person name="Zeng Q."/>
            <person name="Alvarado L."/>
            <person name="Berlin A."/>
            <person name="Bochicchio J."/>
            <person name="Chapman S.B."/>
            <person name="Chen Z."/>
            <person name="Freedman E."/>
            <person name="Gellesch M."/>
            <person name="Goldberg J."/>
            <person name="Griggs A."/>
            <person name="Gujja S."/>
            <person name="Heilman E."/>
            <person name="Heiman D."/>
            <person name="Howarth C."/>
            <person name="Mehta T."/>
            <person name="Neiman D."/>
            <person name="Pearson M."/>
            <person name="Roberts A."/>
            <person name="Saif S."/>
            <person name="Shea T."/>
            <person name="Shenoy N."/>
            <person name="Sisk P."/>
            <person name="Stolte C."/>
            <person name="Sykes S."/>
            <person name="White J."/>
            <person name="Yandava C."/>
            <person name="Izard J."/>
            <person name="Blanton J.M."/>
            <person name="Baranova O.V."/>
            <person name="Tanner A.C."/>
            <person name="Dewhirst F.E."/>
            <person name="Haas B."/>
            <person name="Nusbaum C."/>
            <person name="Birren B."/>
        </authorList>
    </citation>
    <scope>NUCLEOTIDE SEQUENCE [LARGE SCALE GENOMIC DNA]</scope>
    <source>
        <strain evidence="3">ATCC 35896 / D40 B5</strain>
    </source>
</reference>
<keyword evidence="1" id="KW-0472">Membrane</keyword>
<sequence length="98" mass="11277">MSVVYLKSILISVLCAAIGFLLGIVTFWSVYGAFCFLIGPIIGLIIAWIYIYKHIDSTKNRIKLFLLNPVLYYLIFLIVILTLLYIEVAKNGFHPWNY</sequence>
<evidence type="ECO:0000313" key="2">
    <source>
        <dbReference type="EMBL" id="ADW16145.1"/>
    </source>
</evidence>
<dbReference type="KEGG" id="faa:HMPREF0389_01700"/>
<organism evidence="2 3">
    <name type="scientific">Filifactor alocis (strain ATCC 35896 / CCUG 47790 / D40 B5)</name>
    <name type="common">Fusobacterium alocis</name>
    <dbReference type="NCBI Taxonomy" id="546269"/>
    <lineage>
        <taxon>Bacteria</taxon>
        <taxon>Bacillati</taxon>
        <taxon>Bacillota</taxon>
        <taxon>Clostridia</taxon>
        <taxon>Peptostreptococcales</taxon>
        <taxon>Filifactoraceae</taxon>
        <taxon>Filifactor</taxon>
    </lineage>
</organism>
<dbReference type="AlphaFoldDB" id="E8RK99"/>
<protein>
    <submittedName>
        <fullName evidence="2">Uncharacterized protein</fullName>
    </submittedName>
</protein>
<proteinExistence type="predicted"/>
<evidence type="ECO:0000313" key="3">
    <source>
        <dbReference type="Proteomes" id="UP000007468"/>
    </source>
</evidence>
<keyword evidence="1" id="KW-0812">Transmembrane</keyword>
<keyword evidence="1" id="KW-1133">Transmembrane helix</keyword>
<dbReference type="Proteomes" id="UP000007468">
    <property type="component" value="Chromosome"/>
</dbReference>
<dbReference type="STRING" id="546269.HMPREF0389_01700"/>
<evidence type="ECO:0000256" key="1">
    <source>
        <dbReference type="SAM" id="Phobius"/>
    </source>
</evidence>
<accession>E8RK99</accession>
<dbReference type="EMBL" id="CP002390">
    <property type="protein sequence ID" value="ADW16145.1"/>
    <property type="molecule type" value="Genomic_DNA"/>
</dbReference>